<dbReference type="OrthoDB" id="9256026at2"/>
<feature type="transmembrane region" description="Helical" evidence="1">
    <location>
        <begin position="160"/>
        <end position="182"/>
    </location>
</feature>
<keyword evidence="1" id="KW-0472">Membrane</keyword>
<reference evidence="2 3" key="1">
    <citation type="submission" date="2019-11" db="EMBL/GenBank/DDBJ databases">
        <title>Type strains purchased from KCTC, JCM and DSMZ.</title>
        <authorList>
            <person name="Lu H."/>
        </authorList>
    </citation>
    <scope>NUCLEOTIDE SEQUENCE [LARGE SCALE GENOMIC DNA]</scope>
    <source>
        <strain evidence="2 3">KCTC 22382</strain>
    </source>
</reference>
<sequence length="300" mass="33875">MPPPYQRIASTAVDETSILIFVSLFFLVIIFLALRLVYPKFFNKITAGIFIPPTEGPSLIRQVAELKSEIYDLKAHIQRSVEKQPASENTNDDAAIVDLEAALDAEIAARIHESKAEITLAELIKIRREIEDQHLSREAIADLELSVDQEIESSSKVKRYLMNLFITFNLLLMINFAAYSVFVQKELPALTQQVILGLYVSIAIFIVYVYRVSNARVLILLAVKEDSKRYFDGLRFLGAKPPSTEVNENDVAILKALLVNRTERERGAEHPYELVLKGVSNSNILLRGGKVESKKEDKRD</sequence>
<evidence type="ECO:0000313" key="3">
    <source>
        <dbReference type="Proteomes" id="UP000475582"/>
    </source>
</evidence>
<gene>
    <name evidence="2" type="ORF">GM676_03790</name>
</gene>
<keyword evidence="1" id="KW-0812">Transmembrane</keyword>
<evidence type="ECO:0000313" key="2">
    <source>
        <dbReference type="EMBL" id="MTV36709.1"/>
    </source>
</evidence>
<accession>A0A6L6PDD9</accession>
<keyword evidence="3" id="KW-1185">Reference proteome</keyword>
<feature type="transmembrane region" description="Helical" evidence="1">
    <location>
        <begin position="18"/>
        <end position="38"/>
    </location>
</feature>
<evidence type="ECO:0000256" key="1">
    <source>
        <dbReference type="SAM" id="Phobius"/>
    </source>
</evidence>
<feature type="transmembrane region" description="Helical" evidence="1">
    <location>
        <begin position="194"/>
        <end position="210"/>
    </location>
</feature>
<comment type="caution">
    <text evidence="2">The sequence shown here is derived from an EMBL/GenBank/DDBJ whole genome shotgun (WGS) entry which is preliminary data.</text>
</comment>
<dbReference type="AlphaFoldDB" id="A0A6L6PDD9"/>
<organism evidence="2 3">
    <name type="scientific">Duganella radicis</name>
    <dbReference type="NCBI Taxonomy" id="551988"/>
    <lineage>
        <taxon>Bacteria</taxon>
        <taxon>Pseudomonadati</taxon>
        <taxon>Pseudomonadota</taxon>
        <taxon>Betaproteobacteria</taxon>
        <taxon>Burkholderiales</taxon>
        <taxon>Oxalobacteraceae</taxon>
        <taxon>Telluria group</taxon>
        <taxon>Duganella</taxon>
    </lineage>
</organism>
<proteinExistence type="predicted"/>
<dbReference type="EMBL" id="WNKY01000002">
    <property type="protein sequence ID" value="MTV36709.1"/>
    <property type="molecule type" value="Genomic_DNA"/>
</dbReference>
<dbReference type="RefSeq" id="WP_155462062.1">
    <property type="nucleotide sequence ID" value="NZ_WNKY01000002.1"/>
</dbReference>
<protein>
    <submittedName>
        <fullName evidence="2">Uncharacterized protein</fullName>
    </submittedName>
</protein>
<keyword evidence="1" id="KW-1133">Transmembrane helix</keyword>
<name>A0A6L6PDD9_9BURK</name>
<dbReference type="Proteomes" id="UP000475582">
    <property type="component" value="Unassembled WGS sequence"/>
</dbReference>